<protein>
    <recommendedName>
        <fullName evidence="5">Bacterial SH3 domain</fullName>
    </recommendedName>
</protein>
<dbReference type="AlphaFoldDB" id="A0A376BVL6"/>
<evidence type="ECO:0000313" key="3">
    <source>
        <dbReference type="EMBL" id="SSY80374.1"/>
    </source>
</evidence>
<feature type="compositionally biased region" description="Polar residues" evidence="1">
    <location>
        <begin position="184"/>
        <end position="197"/>
    </location>
</feature>
<sequence>MKKYVWTLLTGLVLGVVLVCVLVWILYPRSGLILIQHKEYTAMRENYHQLADLQIKTQKETAQAKEEAFNAGAQKAKTEMEQQIAANKTKITQEINQMASITTKTTLRGDAHADSLAVLELAAGEKVEIKGQSNQSETIDGKEVFWLHIRTANQVNGYVLQSHVKADEVAQAASAVQAASTPKTASAVQTVSLTPQRDSLKKEK</sequence>
<accession>A0A376BVL6</accession>
<evidence type="ECO:0008006" key="5">
    <source>
        <dbReference type="Google" id="ProtNLM"/>
    </source>
</evidence>
<organism evidence="3 4">
    <name type="scientific">Alysiella crassa</name>
    <dbReference type="NCBI Taxonomy" id="153491"/>
    <lineage>
        <taxon>Bacteria</taxon>
        <taxon>Pseudomonadati</taxon>
        <taxon>Pseudomonadota</taxon>
        <taxon>Betaproteobacteria</taxon>
        <taxon>Neisseriales</taxon>
        <taxon>Neisseriaceae</taxon>
        <taxon>Alysiella</taxon>
    </lineage>
</organism>
<evidence type="ECO:0000313" key="4">
    <source>
        <dbReference type="Proteomes" id="UP000254209"/>
    </source>
</evidence>
<keyword evidence="4" id="KW-1185">Reference proteome</keyword>
<dbReference type="Proteomes" id="UP000254209">
    <property type="component" value="Unassembled WGS sequence"/>
</dbReference>
<reference evidence="3 4" key="1">
    <citation type="submission" date="2018-06" db="EMBL/GenBank/DDBJ databases">
        <authorList>
            <consortium name="Pathogen Informatics"/>
            <person name="Doyle S."/>
        </authorList>
    </citation>
    <scope>NUCLEOTIDE SEQUENCE [LARGE SCALE GENOMIC DNA]</scope>
    <source>
        <strain evidence="3 4">NCTC10283</strain>
    </source>
</reference>
<dbReference type="EMBL" id="UFSO01000003">
    <property type="protein sequence ID" value="SSY80374.1"/>
    <property type="molecule type" value="Genomic_DNA"/>
</dbReference>
<name>A0A376BVL6_9NEIS</name>
<gene>
    <name evidence="3" type="ORF">NCTC10283_01931</name>
</gene>
<keyword evidence="2" id="KW-0812">Transmembrane</keyword>
<proteinExistence type="predicted"/>
<keyword evidence="2" id="KW-0472">Membrane</keyword>
<evidence type="ECO:0000256" key="1">
    <source>
        <dbReference type="SAM" id="MobiDB-lite"/>
    </source>
</evidence>
<keyword evidence="2" id="KW-1133">Transmembrane helix</keyword>
<evidence type="ECO:0000256" key="2">
    <source>
        <dbReference type="SAM" id="Phobius"/>
    </source>
</evidence>
<feature type="region of interest" description="Disordered" evidence="1">
    <location>
        <begin position="184"/>
        <end position="204"/>
    </location>
</feature>
<feature type="transmembrane region" description="Helical" evidence="2">
    <location>
        <begin position="6"/>
        <end position="27"/>
    </location>
</feature>